<dbReference type="PROSITE" id="PS51257">
    <property type="entry name" value="PROKAR_LIPOPROTEIN"/>
    <property type="match status" value="1"/>
</dbReference>
<comment type="caution">
    <text evidence="4">The sequence shown here is derived from an EMBL/GenBank/DDBJ whole genome shotgun (WGS) entry which is preliminary data.</text>
</comment>
<sequence>MKKRMWKSGILALLAAAGVMSLTGCQKKAEDTTIKLGVMYSSDIVPLAVIEGQKLDEKYGIDFEMEVFQSAKDRDAALQAGELDGVFTDYIGVCMYQNAGLDMKITGVTDGDYVLLAGKKTDITDLSEAAGKSIAISENTLIEYSLDYILEQKGYGADYLKKEVVPRIPERLELLRTGSIDLGLLPDPFSTLAAESDAVILGSANEAGLYPAVMAFTKDAVSGKKDVIEKFYKAYNEAVDYVNTTPITEYEELVIERCGYPEELKGKIVLPEYRKDVLPSEEDLQNAINWAATKGLCPAELKPEDLLGKLD</sequence>
<dbReference type="AlphaFoldDB" id="A0A0V8QA55"/>
<dbReference type="Gene3D" id="3.40.190.10">
    <property type="entry name" value="Periplasmic binding protein-like II"/>
    <property type="match status" value="2"/>
</dbReference>
<evidence type="ECO:0000313" key="5">
    <source>
        <dbReference type="Proteomes" id="UP000054874"/>
    </source>
</evidence>
<dbReference type="PANTHER" id="PTHR30024:SF46">
    <property type="entry name" value="ABC TRANSPORTER, SUBSTRATE-BINDING LIPOPROTEIN"/>
    <property type="match status" value="1"/>
</dbReference>
<feature type="domain" description="Solute-binding protein family 3/N-terminal" evidence="3">
    <location>
        <begin position="35"/>
        <end position="255"/>
    </location>
</feature>
<name>A0A0V8QA55_9FIRM</name>
<feature type="chain" id="PRO_5039515326" description="Solute-binding protein family 3/N-terminal domain-containing protein" evidence="2">
    <location>
        <begin position="22"/>
        <end position="311"/>
    </location>
</feature>
<dbReference type="SUPFAM" id="SSF53850">
    <property type="entry name" value="Periplasmic binding protein-like II"/>
    <property type="match status" value="1"/>
</dbReference>
<comment type="similarity">
    <text evidence="1">Belongs to the bacterial solute-binding protein SsuA/TauA family.</text>
</comment>
<reference evidence="4 5" key="1">
    <citation type="submission" date="2015-11" db="EMBL/GenBank/DDBJ databases">
        <title>Butyribacter intestini gen. nov., sp. nov., a butyric acid-producing bacterium of the family Lachnospiraceae isolated from the human faeces.</title>
        <authorList>
            <person name="Zou Y."/>
            <person name="Xue W."/>
            <person name="Luo G."/>
            <person name="Lv M."/>
        </authorList>
    </citation>
    <scope>NUCLEOTIDE SEQUENCE [LARGE SCALE GENOMIC DNA]</scope>
    <source>
        <strain evidence="4 5">ACET-33324</strain>
    </source>
</reference>
<dbReference type="Proteomes" id="UP000054874">
    <property type="component" value="Unassembled WGS sequence"/>
</dbReference>
<feature type="signal peptide" evidence="2">
    <location>
        <begin position="1"/>
        <end position="21"/>
    </location>
</feature>
<dbReference type="PANTHER" id="PTHR30024">
    <property type="entry name" value="ALIPHATIC SULFONATES-BINDING PROTEIN-RELATED"/>
    <property type="match status" value="1"/>
</dbReference>
<dbReference type="SMART" id="SM00062">
    <property type="entry name" value="PBPb"/>
    <property type="match status" value="1"/>
</dbReference>
<organism evidence="4 5">
    <name type="scientific">Acetivibrio ethanolgignens</name>
    <dbReference type="NCBI Taxonomy" id="290052"/>
    <lineage>
        <taxon>Bacteria</taxon>
        <taxon>Bacillati</taxon>
        <taxon>Bacillota</taxon>
        <taxon>Clostridia</taxon>
        <taxon>Eubacteriales</taxon>
        <taxon>Oscillospiraceae</taxon>
        <taxon>Acetivibrio</taxon>
    </lineage>
</organism>
<dbReference type="OrthoDB" id="9815602at2"/>
<evidence type="ECO:0000259" key="3">
    <source>
        <dbReference type="SMART" id="SM00062"/>
    </source>
</evidence>
<evidence type="ECO:0000313" key="4">
    <source>
        <dbReference type="EMBL" id="KSV57458.1"/>
    </source>
</evidence>
<dbReference type="EMBL" id="LNAM01000219">
    <property type="protein sequence ID" value="KSV57458.1"/>
    <property type="molecule type" value="Genomic_DNA"/>
</dbReference>
<keyword evidence="2" id="KW-0732">Signal</keyword>
<protein>
    <recommendedName>
        <fullName evidence="3">Solute-binding protein family 3/N-terminal domain-containing protein</fullName>
    </recommendedName>
</protein>
<dbReference type="InterPro" id="IPR001638">
    <property type="entry name" value="Solute-binding_3/MltF_N"/>
</dbReference>
<dbReference type="Pfam" id="PF13379">
    <property type="entry name" value="NMT1_2"/>
    <property type="match status" value="1"/>
</dbReference>
<accession>A0A0V8QA55</accession>
<proteinExistence type="inferred from homology"/>
<dbReference type="RefSeq" id="WP_058354270.1">
    <property type="nucleotide sequence ID" value="NZ_CABMMD010000219.1"/>
</dbReference>
<evidence type="ECO:0000256" key="1">
    <source>
        <dbReference type="ARBA" id="ARBA00010742"/>
    </source>
</evidence>
<keyword evidence="5" id="KW-1185">Reference proteome</keyword>
<gene>
    <name evidence="4" type="ORF">ASU35_04575</name>
</gene>
<evidence type="ECO:0000256" key="2">
    <source>
        <dbReference type="SAM" id="SignalP"/>
    </source>
</evidence>
<dbReference type="STRING" id="290052.ASU35_04575"/>